<reference evidence="2 3" key="1">
    <citation type="submission" date="2019-12" db="EMBL/GenBank/DDBJ databases">
        <title>Genomic-based taxomic classification of the family Erythrobacteraceae.</title>
        <authorList>
            <person name="Xu L."/>
        </authorList>
    </citation>
    <scope>NUCLEOTIDE SEQUENCE [LARGE SCALE GENOMIC DNA]</scope>
    <source>
        <strain evidence="2 3">JCM 17802</strain>
    </source>
</reference>
<evidence type="ECO:0000313" key="2">
    <source>
        <dbReference type="EMBL" id="MXO55692.1"/>
    </source>
</evidence>
<feature type="transmembrane region" description="Helical" evidence="1">
    <location>
        <begin position="155"/>
        <end position="174"/>
    </location>
</feature>
<feature type="transmembrane region" description="Helical" evidence="1">
    <location>
        <begin position="194"/>
        <end position="213"/>
    </location>
</feature>
<keyword evidence="3" id="KW-1185">Reference proteome</keyword>
<proteinExistence type="predicted"/>
<evidence type="ECO:0000313" key="3">
    <source>
        <dbReference type="Proteomes" id="UP000468943"/>
    </source>
</evidence>
<dbReference type="OrthoDB" id="7877092at2"/>
<accession>A0A6I4SLM6</accession>
<keyword evidence="1" id="KW-0472">Membrane</keyword>
<feature type="transmembrane region" description="Helical" evidence="1">
    <location>
        <begin position="277"/>
        <end position="300"/>
    </location>
</feature>
<sequence length="859" mass="93574">MILPIFPEGGLASSVITTVWVGVFVLCFFNLRFGWVLSGLVVPGYLVPLLIVKPLAAGVIVIEAVLTYTIVWVFSEKIGRGKWPSLFGRDRFMGLILASVAVRMTLDGFVLPEVAEWMTQNWNREFDWRSDMQSFGLVIISLMANQFWKPGIIRGMFSLVVVTALSLLIIRYGLMEFTNFRISGVSYLYEGLASSVLASPKAYMILVLTALYASHMNVKYGWDFSGILIPALIALQWYQPTKILASFGEAIVIYAIARMLLKTPWLENMTIEGGRKMLLFFNISFALKLIVGHAIVYFALDVKTTDFYGFGYLLSTLLAIKAHDKNIFPRLMRSTLQVSFVGAAMGNLAGFLLALILPQAALGGTRSTDDAAAEAIKRQDEFIVAAVGDAYSRVVRSETAALSIKSARALGDAIELLEAGLPPVQAGAVASSGGWRVEVLSNGIVALRREDGIGRDVLLYDPAAEENLAITVPDPTLTPGLAHAAQRISELTDARWLVFTAPRAPGSIPAQTVLQTFRQSASSNEMLVGFDGSNEIPIVSFVDRAAITTNLPELRKAIPELVTRFDVSRIDQNEDGSRAASRAVLTPASINELNKALIPDSNELGQCVIPTESPITETLTDVEELAFLRFEVAEPLLKDLAASVAPSVSINNSRMLGLALEMCAIEDRPNWLLTSRDGGDGAYLFTASGGGDTTILGFLRRELRQEGAAEPVAAMEFVSAALSLQWGSGAGSVLLAPRELQYDGKQSHAFGVINQTVIRQLEDRPALTLQIRPFPQRAGPLKGDPKVIIIPLHIGISAEERGRLRQYAFNAGFSSAFAERSKAFAGYEAFPLTALRYLNHSQNKRAAVLMINPDKSETD</sequence>
<dbReference type="EMBL" id="WTYS01000001">
    <property type="protein sequence ID" value="MXO55692.1"/>
    <property type="molecule type" value="Genomic_DNA"/>
</dbReference>
<dbReference type="Pfam" id="PF14102">
    <property type="entry name" value="Caps_synth_CapC"/>
    <property type="match status" value="2"/>
</dbReference>
<evidence type="ECO:0000256" key="1">
    <source>
        <dbReference type="SAM" id="Phobius"/>
    </source>
</evidence>
<dbReference type="GO" id="GO:0016020">
    <property type="term" value="C:membrane"/>
    <property type="evidence" value="ECO:0007669"/>
    <property type="project" value="InterPro"/>
</dbReference>
<dbReference type="Proteomes" id="UP000468943">
    <property type="component" value="Unassembled WGS sequence"/>
</dbReference>
<name>A0A6I4SLM6_9SPHN</name>
<dbReference type="RefSeq" id="WP_160596982.1">
    <property type="nucleotide sequence ID" value="NZ_WTYS01000001.1"/>
</dbReference>
<feature type="transmembrane region" description="Helical" evidence="1">
    <location>
        <begin position="306"/>
        <end position="323"/>
    </location>
</feature>
<feature type="transmembrane region" description="Helical" evidence="1">
    <location>
        <begin position="92"/>
        <end position="112"/>
    </location>
</feature>
<keyword evidence="1" id="KW-0812">Transmembrane</keyword>
<comment type="caution">
    <text evidence="2">The sequence shown here is derived from an EMBL/GenBank/DDBJ whole genome shotgun (WGS) entry which is preliminary data.</text>
</comment>
<feature type="transmembrane region" description="Helical" evidence="1">
    <location>
        <begin position="243"/>
        <end position="261"/>
    </location>
</feature>
<dbReference type="AlphaFoldDB" id="A0A6I4SLM6"/>
<organism evidence="2 3">
    <name type="scientific">Pontixanthobacter gangjinensis</name>
    <dbReference type="NCBI Taxonomy" id="1028742"/>
    <lineage>
        <taxon>Bacteria</taxon>
        <taxon>Pseudomonadati</taxon>
        <taxon>Pseudomonadota</taxon>
        <taxon>Alphaproteobacteria</taxon>
        <taxon>Sphingomonadales</taxon>
        <taxon>Erythrobacteraceae</taxon>
        <taxon>Pontixanthobacter</taxon>
    </lineage>
</organism>
<protein>
    <recommendedName>
        <fullName evidence="4">Capsule biosynthesis CapC</fullName>
    </recommendedName>
</protein>
<feature type="transmembrane region" description="Helical" evidence="1">
    <location>
        <begin position="335"/>
        <end position="357"/>
    </location>
</feature>
<gene>
    <name evidence="2" type="ORF">GRI36_02230</name>
</gene>
<feature type="transmembrane region" description="Helical" evidence="1">
    <location>
        <begin position="12"/>
        <end position="33"/>
    </location>
</feature>
<dbReference type="InterPro" id="IPR008338">
    <property type="entry name" value="Capsule_biosynth_CapC"/>
</dbReference>
<feature type="transmembrane region" description="Helical" evidence="1">
    <location>
        <begin position="45"/>
        <end position="71"/>
    </location>
</feature>
<evidence type="ECO:0008006" key="4">
    <source>
        <dbReference type="Google" id="ProtNLM"/>
    </source>
</evidence>
<dbReference type="GO" id="GO:0045227">
    <property type="term" value="P:capsule polysaccharide biosynthetic process"/>
    <property type="evidence" value="ECO:0007669"/>
    <property type="project" value="InterPro"/>
</dbReference>
<keyword evidence="1" id="KW-1133">Transmembrane helix</keyword>